<protein>
    <submittedName>
        <fullName evidence="1">Uncharacterized protein</fullName>
    </submittedName>
</protein>
<organism evidence="1 2">
    <name type="scientific">Halteria grandinella</name>
    <dbReference type="NCBI Taxonomy" id="5974"/>
    <lineage>
        <taxon>Eukaryota</taxon>
        <taxon>Sar</taxon>
        <taxon>Alveolata</taxon>
        <taxon>Ciliophora</taxon>
        <taxon>Intramacronucleata</taxon>
        <taxon>Spirotrichea</taxon>
        <taxon>Stichotrichia</taxon>
        <taxon>Sporadotrichida</taxon>
        <taxon>Halteriidae</taxon>
        <taxon>Halteria</taxon>
    </lineage>
</organism>
<name>A0A8J8T457_HALGN</name>
<proteinExistence type="predicted"/>
<gene>
    <name evidence="1" type="ORF">FGO68_gene8908</name>
</gene>
<evidence type="ECO:0000313" key="2">
    <source>
        <dbReference type="Proteomes" id="UP000785679"/>
    </source>
</evidence>
<keyword evidence="2" id="KW-1185">Reference proteome</keyword>
<accession>A0A8J8T457</accession>
<evidence type="ECO:0000313" key="1">
    <source>
        <dbReference type="EMBL" id="TNV81140.1"/>
    </source>
</evidence>
<dbReference type="EMBL" id="RRYP01006523">
    <property type="protein sequence ID" value="TNV81140.1"/>
    <property type="molecule type" value="Genomic_DNA"/>
</dbReference>
<reference evidence="1" key="1">
    <citation type="submission" date="2019-06" db="EMBL/GenBank/DDBJ databases">
        <authorList>
            <person name="Zheng W."/>
        </authorList>
    </citation>
    <scope>NUCLEOTIDE SEQUENCE</scope>
    <source>
        <strain evidence="1">QDHG01</strain>
    </source>
</reference>
<dbReference type="Proteomes" id="UP000785679">
    <property type="component" value="Unassembled WGS sequence"/>
</dbReference>
<dbReference type="AlphaFoldDB" id="A0A8J8T457"/>
<sequence>MDTLSQKQVAALETGGNRQLKKFLEFYGIACMGSPQRYQTMAVEWYRGKLKEMAEQGVSRDGGKGVEFSQFVDRPSVEEGRQVIGTSVIPTLNGGQLQKKEETKEHRKSRGKIVIELNDNEVLYEGHGTQTNETPHTFKNKFQSSNLNTSQASTFFTQQSSSILDQFIINAKELGDQALNKGQELTRRLGQSGIQEKVAEGTQIILTKGTQLGSDVMSVTSQQIEQLRRNENLLRMTSTATETFSNVSSSVWNFISESCSGGQQSQIAQKVVRNISSASIPQRRALVNLRVNQPEYIPGGIDTPLADKQMTPFNKQNDDSTPHVVEYDAFTPAFERHHLPSSTQGKRNSMVSSFVEQRGISMDQRDTFQRTFQKSKEQLLQVESSENPYYYETIAQNKGDAKARKLIYQRLQAGVSQKRGLQ</sequence>
<comment type="caution">
    <text evidence="1">The sequence shown here is derived from an EMBL/GenBank/DDBJ whole genome shotgun (WGS) entry which is preliminary data.</text>
</comment>